<reference evidence="1 2" key="1">
    <citation type="submission" date="2021-06" db="EMBL/GenBank/DDBJ databases">
        <title>Caerostris extrusa draft genome.</title>
        <authorList>
            <person name="Kono N."/>
            <person name="Arakawa K."/>
        </authorList>
    </citation>
    <scope>NUCLEOTIDE SEQUENCE [LARGE SCALE GENOMIC DNA]</scope>
</reference>
<organism evidence="1 2">
    <name type="scientific">Caerostris extrusa</name>
    <name type="common">Bark spider</name>
    <name type="synonym">Caerostris bankana</name>
    <dbReference type="NCBI Taxonomy" id="172846"/>
    <lineage>
        <taxon>Eukaryota</taxon>
        <taxon>Metazoa</taxon>
        <taxon>Ecdysozoa</taxon>
        <taxon>Arthropoda</taxon>
        <taxon>Chelicerata</taxon>
        <taxon>Arachnida</taxon>
        <taxon>Araneae</taxon>
        <taxon>Araneomorphae</taxon>
        <taxon>Entelegynae</taxon>
        <taxon>Araneoidea</taxon>
        <taxon>Araneidae</taxon>
        <taxon>Caerostris</taxon>
    </lineage>
</organism>
<name>A0AAV4NYY0_CAEEX</name>
<evidence type="ECO:0000313" key="2">
    <source>
        <dbReference type="Proteomes" id="UP001054945"/>
    </source>
</evidence>
<proteinExistence type="predicted"/>
<keyword evidence="2" id="KW-1185">Reference proteome</keyword>
<dbReference type="AlphaFoldDB" id="A0AAV4NYY0"/>
<gene>
    <name evidence="1" type="ORF">CEXT_73731</name>
</gene>
<accession>A0AAV4NYY0</accession>
<sequence length="112" mass="12956">MEYEVPLSEELPMLDLELQHTTHNQYLQWLLKFIPHPQRTAITPIAFFLQTPTKNSGSVHGYEQKYNTKSLLRIHEIGVLFSRDKGIPTFVLCMKENFHQTTVNGTITEAVN</sequence>
<comment type="caution">
    <text evidence="1">The sequence shown here is derived from an EMBL/GenBank/DDBJ whole genome shotgun (WGS) entry which is preliminary data.</text>
</comment>
<dbReference type="EMBL" id="BPLR01003906">
    <property type="protein sequence ID" value="GIX90009.1"/>
    <property type="molecule type" value="Genomic_DNA"/>
</dbReference>
<evidence type="ECO:0000313" key="1">
    <source>
        <dbReference type="EMBL" id="GIX90009.1"/>
    </source>
</evidence>
<dbReference type="Proteomes" id="UP001054945">
    <property type="component" value="Unassembled WGS sequence"/>
</dbReference>
<protein>
    <submittedName>
        <fullName evidence="1">Uncharacterized protein</fullName>
    </submittedName>
</protein>